<dbReference type="CDD" id="cd07560">
    <property type="entry name" value="Peptidase_S41_CPP"/>
    <property type="match status" value="1"/>
</dbReference>
<evidence type="ECO:0000256" key="5">
    <source>
        <dbReference type="RuleBase" id="RU004404"/>
    </source>
</evidence>
<keyword evidence="4 5" id="KW-0720">Serine protease</keyword>
<accession>A0A9E6MP64</accession>
<evidence type="ECO:0000313" key="7">
    <source>
        <dbReference type="EMBL" id="NHM14485.1"/>
    </source>
</evidence>
<dbReference type="InterPro" id="IPR036034">
    <property type="entry name" value="PDZ_sf"/>
</dbReference>
<dbReference type="EMBL" id="WPCR01000008">
    <property type="protein sequence ID" value="NHM14485.1"/>
    <property type="molecule type" value="Genomic_DNA"/>
</dbReference>
<dbReference type="GO" id="GO:0004175">
    <property type="term" value="F:endopeptidase activity"/>
    <property type="evidence" value="ECO:0007669"/>
    <property type="project" value="TreeGrafter"/>
</dbReference>
<dbReference type="SUPFAM" id="SSF52096">
    <property type="entry name" value="ClpP/crotonase"/>
    <property type="match status" value="1"/>
</dbReference>
<name>A0A9E6MP64_9ACTN</name>
<dbReference type="Pfam" id="PF17820">
    <property type="entry name" value="PDZ_6"/>
    <property type="match status" value="1"/>
</dbReference>
<dbReference type="InterPro" id="IPR005151">
    <property type="entry name" value="Tail-specific_protease"/>
</dbReference>
<evidence type="ECO:0000256" key="4">
    <source>
        <dbReference type="ARBA" id="ARBA00022825"/>
    </source>
</evidence>
<dbReference type="InterPro" id="IPR004447">
    <property type="entry name" value="Peptidase_S41A"/>
</dbReference>
<evidence type="ECO:0000313" key="10">
    <source>
        <dbReference type="Proteomes" id="UP000671910"/>
    </source>
</evidence>
<evidence type="ECO:0000256" key="2">
    <source>
        <dbReference type="ARBA" id="ARBA00022670"/>
    </source>
</evidence>
<dbReference type="PANTHER" id="PTHR32060:SF30">
    <property type="entry name" value="CARBOXY-TERMINAL PROCESSING PROTEASE CTPA"/>
    <property type="match status" value="1"/>
</dbReference>
<organism evidence="8 10">
    <name type="scientific">Xiamenia xianingshaonis</name>
    <dbReference type="NCBI Taxonomy" id="2682776"/>
    <lineage>
        <taxon>Bacteria</taxon>
        <taxon>Bacillati</taxon>
        <taxon>Actinomycetota</taxon>
        <taxon>Coriobacteriia</taxon>
        <taxon>Eggerthellales</taxon>
        <taxon>Eggerthellaceae</taxon>
        <taxon>Xiamenia</taxon>
    </lineage>
</organism>
<dbReference type="InterPro" id="IPR029045">
    <property type="entry name" value="ClpP/crotonase-like_dom_sf"/>
</dbReference>
<dbReference type="GO" id="GO:0007165">
    <property type="term" value="P:signal transduction"/>
    <property type="evidence" value="ECO:0007669"/>
    <property type="project" value="TreeGrafter"/>
</dbReference>
<dbReference type="Gene3D" id="3.90.226.10">
    <property type="entry name" value="2-enoyl-CoA Hydratase, Chain A, domain 1"/>
    <property type="match status" value="1"/>
</dbReference>
<dbReference type="EMBL" id="CP072829">
    <property type="protein sequence ID" value="QTU83777.1"/>
    <property type="molecule type" value="Genomic_DNA"/>
</dbReference>
<dbReference type="PROSITE" id="PS50106">
    <property type="entry name" value="PDZ"/>
    <property type="match status" value="1"/>
</dbReference>
<feature type="domain" description="PDZ" evidence="6">
    <location>
        <begin position="129"/>
        <end position="199"/>
    </location>
</feature>
<keyword evidence="2 5" id="KW-0645">Protease</keyword>
<dbReference type="SUPFAM" id="SSF50156">
    <property type="entry name" value="PDZ domain-like"/>
    <property type="match status" value="1"/>
</dbReference>
<keyword evidence="9" id="KW-1185">Reference proteome</keyword>
<sequence length="429" mass="45354">MARNSKNTKLAMTASLTQSRNSRLARLFVGFALVVLAFVAGFFVRGQEGLLERLGFVDLPAEGPAAGAPMEGKDPYSSLGLRVNEVEDVLAADSLESYSIDEATEGMIDALAEAAADPYMHYYTPDEYALLVQEASNAGTYAGVGVLFSEYNGNTYAVDVFEGSPAQEAGVQSGDIIVAIDGDKKDSWTMAEVTSELKSRAGGDVVITWRRPMSPEDEGGRQFITTLKVGDSTVKNVSALLEGDVGVITVKQITSNSAELVREALASLKKQGAEAIVLDIRDNPGGFLTQALDIASLFIKSGTLARIETSEADDTPRNASGTETTALPLVVIVNDHTAASAEVLAAALKENQRATLVGTRTLGKGSVQVTHDLSFGGALRYTAAYYKTPLGHDIDKVGVHPDIDVSLAESTDNQKAVAIETAQDLAKAQ</sequence>
<dbReference type="GO" id="GO:0030288">
    <property type="term" value="C:outer membrane-bounded periplasmic space"/>
    <property type="evidence" value="ECO:0007669"/>
    <property type="project" value="TreeGrafter"/>
</dbReference>
<dbReference type="NCBIfam" id="TIGR00225">
    <property type="entry name" value="prc"/>
    <property type="match status" value="1"/>
</dbReference>
<dbReference type="RefSeq" id="WP_166339777.1">
    <property type="nucleotide sequence ID" value="NZ_CP072829.1"/>
</dbReference>
<keyword evidence="3 5" id="KW-0378">Hydrolase</keyword>
<evidence type="ECO:0000256" key="3">
    <source>
        <dbReference type="ARBA" id="ARBA00022801"/>
    </source>
</evidence>
<dbReference type="GO" id="GO:0006508">
    <property type="term" value="P:proteolysis"/>
    <property type="evidence" value="ECO:0007669"/>
    <property type="project" value="UniProtKB-KW"/>
</dbReference>
<dbReference type="KEGG" id="ebz:J7S26_05160"/>
<reference evidence="8" key="2">
    <citation type="submission" date="2021-04" db="EMBL/GenBank/DDBJ databases">
        <title>Novel species in family Eggerthellaceae.</title>
        <authorList>
            <person name="Zhang G."/>
        </authorList>
    </citation>
    <scope>NUCLEOTIDE SEQUENCE</scope>
    <source>
        <strain evidence="8">Zg-886</strain>
    </source>
</reference>
<dbReference type="Proteomes" id="UP000636394">
    <property type="component" value="Unassembled WGS sequence"/>
</dbReference>
<evidence type="ECO:0000313" key="9">
    <source>
        <dbReference type="Proteomes" id="UP000636394"/>
    </source>
</evidence>
<evidence type="ECO:0000256" key="1">
    <source>
        <dbReference type="ARBA" id="ARBA00009179"/>
    </source>
</evidence>
<reference evidence="7 9" key="1">
    <citation type="submission" date="2019-11" db="EMBL/GenBank/DDBJ databases">
        <title>Eggerthellaceae novel genus isolated from the rectal contents of marmort.</title>
        <authorList>
            <person name="Zhang G."/>
        </authorList>
    </citation>
    <scope>NUCLEOTIDE SEQUENCE [LARGE SCALE GENOMIC DNA]</scope>
    <source>
        <strain evidence="7">Zg-886</strain>
        <strain evidence="9">zg-886</strain>
    </source>
</reference>
<protein>
    <submittedName>
        <fullName evidence="8">PDZ domain-containing protein</fullName>
    </submittedName>
</protein>
<dbReference type="InterPro" id="IPR041489">
    <property type="entry name" value="PDZ_6"/>
</dbReference>
<dbReference type="AlphaFoldDB" id="A0A9E6MP64"/>
<evidence type="ECO:0000313" key="8">
    <source>
        <dbReference type="EMBL" id="QTU83777.1"/>
    </source>
</evidence>
<dbReference type="GO" id="GO:0008236">
    <property type="term" value="F:serine-type peptidase activity"/>
    <property type="evidence" value="ECO:0007669"/>
    <property type="project" value="UniProtKB-KW"/>
</dbReference>
<dbReference type="Gene3D" id="2.30.42.10">
    <property type="match status" value="1"/>
</dbReference>
<evidence type="ECO:0000259" key="6">
    <source>
        <dbReference type="PROSITE" id="PS50106"/>
    </source>
</evidence>
<comment type="similarity">
    <text evidence="1 5">Belongs to the peptidase S41A family.</text>
</comment>
<dbReference type="Proteomes" id="UP000671910">
    <property type="component" value="Chromosome"/>
</dbReference>
<dbReference type="Pfam" id="PF03572">
    <property type="entry name" value="Peptidase_S41"/>
    <property type="match status" value="1"/>
</dbReference>
<dbReference type="InterPro" id="IPR001478">
    <property type="entry name" value="PDZ"/>
</dbReference>
<gene>
    <name evidence="7" type="ORF">GMI68_06870</name>
    <name evidence="8" type="ORF">J7S26_05160</name>
</gene>
<dbReference type="PANTHER" id="PTHR32060">
    <property type="entry name" value="TAIL-SPECIFIC PROTEASE"/>
    <property type="match status" value="1"/>
</dbReference>
<dbReference type="Gene3D" id="3.30.750.44">
    <property type="match status" value="1"/>
</dbReference>
<dbReference type="SMART" id="SM00245">
    <property type="entry name" value="TSPc"/>
    <property type="match status" value="1"/>
</dbReference>
<proteinExistence type="inferred from homology"/>
<dbReference type="SMART" id="SM00228">
    <property type="entry name" value="PDZ"/>
    <property type="match status" value="1"/>
</dbReference>